<sequence length="406" mass="45341">MPSGDENNILEDIEKVKKVSPLRIYFSLLKGFVCTGILYMPKNFQIGGWLWGIACMFLSFLLTQLCAQKLLQARARHPGASFTDLGRLSMGKPGQFAVDIFLTVAQVGFLIGQTYFIASNLQSVMHEGFDIYIDIRLYCLFCFVITTPLSYVRKIEKFAFSYVIADMLIFVTTVVILFFATYHVTENGWGEGVVAFNTSTWLTMIGSAVYAYEGFGTILPLLDVAERPELFEKTLFLVLATVFVFYTSFGVYCYFIYGQDLVDPLITANLQPQGLLVYSIKVAFSMNLVLTFPLTVYPANIIIESYIFGGMNASKTRTMLKNLSRTIVSLIGVGVCVLVGKSVNKFISLSGTMACTPISFLLPTLFHLKLAGPLTMKEKIIDYCIVALSIVILIFCTIFTLYTWAD</sequence>
<feature type="transmembrane region" description="Helical" evidence="5">
    <location>
        <begin position="234"/>
        <end position="257"/>
    </location>
</feature>
<feature type="transmembrane region" description="Helical" evidence="5">
    <location>
        <begin position="159"/>
        <end position="181"/>
    </location>
</feature>
<proteinExistence type="predicted"/>
<evidence type="ECO:0000256" key="2">
    <source>
        <dbReference type="ARBA" id="ARBA00022692"/>
    </source>
</evidence>
<dbReference type="GO" id="GO:0005774">
    <property type="term" value="C:vacuolar membrane"/>
    <property type="evidence" value="ECO:0007669"/>
    <property type="project" value="TreeGrafter"/>
</dbReference>
<feature type="transmembrane region" description="Helical" evidence="5">
    <location>
        <begin position="46"/>
        <end position="67"/>
    </location>
</feature>
<keyword evidence="2 5" id="KW-0812">Transmembrane</keyword>
<evidence type="ECO:0000256" key="1">
    <source>
        <dbReference type="ARBA" id="ARBA00004141"/>
    </source>
</evidence>
<evidence type="ECO:0000256" key="3">
    <source>
        <dbReference type="ARBA" id="ARBA00022989"/>
    </source>
</evidence>
<keyword evidence="3 5" id="KW-1133">Transmembrane helix</keyword>
<feature type="transmembrane region" description="Helical" evidence="5">
    <location>
        <begin position="96"/>
        <end position="115"/>
    </location>
</feature>
<protein>
    <recommendedName>
        <fullName evidence="6">Amino acid transporter transmembrane domain-containing protein</fullName>
    </recommendedName>
</protein>
<feature type="transmembrane region" description="Helical" evidence="5">
    <location>
        <begin position="323"/>
        <end position="340"/>
    </location>
</feature>
<dbReference type="InterPro" id="IPR013057">
    <property type="entry name" value="AA_transpt_TM"/>
</dbReference>
<feature type="transmembrane region" description="Helical" evidence="5">
    <location>
        <begin position="201"/>
        <end position="222"/>
    </location>
</feature>
<dbReference type="AlphaFoldDB" id="A0A8J8T3Q1"/>
<feature type="transmembrane region" description="Helical" evidence="5">
    <location>
        <begin position="22"/>
        <end position="40"/>
    </location>
</feature>
<comment type="caution">
    <text evidence="7">The sequence shown here is derived from an EMBL/GenBank/DDBJ whole genome shotgun (WGS) entry which is preliminary data.</text>
</comment>
<dbReference type="PANTHER" id="PTHR22950">
    <property type="entry name" value="AMINO ACID TRANSPORTER"/>
    <property type="match status" value="1"/>
</dbReference>
<dbReference type="PANTHER" id="PTHR22950:SF666">
    <property type="entry name" value="VACUOLAR AMINO ACID TRANSPORTER 4"/>
    <property type="match status" value="1"/>
</dbReference>
<evidence type="ECO:0000259" key="6">
    <source>
        <dbReference type="Pfam" id="PF01490"/>
    </source>
</evidence>
<organism evidence="7 8">
    <name type="scientific">Halteria grandinella</name>
    <dbReference type="NCBI Taxonomy" id="5974"/>
    <lineage>
        <taxon>Eukaryota</taxon>
        <taxon>Sar</taxon>
        <taxon>Alveolata</taxon>
        <taxon>Ciliophora</taxon>
        <taxon>Intramacronucleata</taxon>
        <taxon>Spirotrichea</taxon>
        <taxon>Stichotrichia</taxon>
        <taxon>Sporadotrichida</taxon>
        <taxon>Halteriidae</taxon>
        <taxon>Halteria</taxon>
    </lineage>
</organism>
<evidence type="ECO:0000256" key="5">
    <source>
        <dbReference type="SAM" id="Phobius"/>
    </source>
</evidence>
<reference evidence="7" key="1">
    <citation type="submission" date="2019-06" db="EMBL/GenBank/DDBJ databases">
        <authorList>
            <person name="Zheng W."/>
        </authorList>
    </citation>
    <scope>NUCLEOTIDE SEQUENCE</scope>
    <source>
        <strain evidence="7">QDHG01</strain>
    </source>
</reference>
<feature type="transmembrane region" description="Helical" evidence="5">
    <location>
        <begin position="380"/>
        <end position="405"/>
    </location>
</feature>
<keyword evidence="4 5" id="KW-0472">Membrane</keyword>
<feature type="transmembrane region" description="Helical" evidence="5">
    <location>
        <begin position="277"/>
        <end position="303"/>
    </location>
</feature>
<dbReference type="EMBL" id="RRYP01007653">
    <property type="protein sequence ID" value="TNV80328.1"/>
    <property type="molecule type" value="Genomic_DNA"/>
</dbReference>
<dbReference type="GO" id="GO:0015179">
    <property type="term" value="F:L-amino acid transmembrane transporter activity"/>
    <property type="evidence" value="ECO:0007669"/>
    <property type="project" value="TreeGrafter"/>
</dbReference>
<evidence type="ECO:0000256" key="4">
    <source>
        <dbReference type="ARBA" id="ARBA00023136"/>
    </source>
</evidence>
<comment type="subcellular location">
    <subcellularLocation>
        <location evidence="1">Membrane</location>
        <topology evidence="1">Multi-pass membrane protein</topology>
    </subcellularLocation>
</comment>
<feature type="domain" description="Amino acid transporter transmembrane" evidence="6">
    <location>
        <begin position="18"/>
        <end position="400"/>
    </location>
</feature>
<accession>A0A8J8T3Q1</accession>
<evidence type="ECO:0000313" key="8">
    <source>
        <dbReference type="Proteomes" id="UP000785679"/>
    </source>
</evidence>
<gene>
    <name evidence="7" type="ORF">FGO68_gene8035</name>
</gene>
<dbReference type="Proteomes" id="UP000785679">
    <property type="component" value="Unassembled WGS sequence"/>
</dbReference>
<dbReference type="OrthoDB" id="1684102at2759"/>
<name>A0A8J8T3Q1_HALGN</name>
<keyword evidence="8" id="KW-1185">Reference proteome</keyword>
<feature type="transmembrane region" description="Helical" evidence="5">
    <location>
        <begin position="135"/>
        <end position="152"/>
    </location>
</feature>
<dbReference type="Pfam" id="PF01490">
    <property type="entry name" value="Aa_trans"/>
    <property type="match status" value="1"/>
</dbReference>
<evidence type="ECO:0000313" key="7">
    <source>
        <dbReference type="EMBL" id="TNV80328.1"/>
    </source>
</evidence>
<feature type="transmembrane region" description="Helical" evidence="5">
    <location>
        <begin position="346"/>
        <end position="368"/>
    </location>
</feature>